<reference evidence="2 3" key="1">
    <citation type="submission" date="2024-01" db="EMBL/GenBank/DDBJ databases">
        <title>Genome mining of biosynthetic gene clusters to explore secondary metabolites of Streptomyces sp.</title>
        <authorList>
            <person name="Baig A."/>
            <person name="Ajitkumar Shintre N."/>
            <person name="Kumar H."/>
            <person name="Anbarasu A."/>
            <person name="Ramaiah S."/>
        </authorList>
    </citation>
    <scope>NUCLEOTIDE SEQUENCE [LARGE SCALE GENOMIC DNA]</scope>
    <source>
        <strain evidence="2 3">A01</strain>
    </source>
</reference>
<name>A0ABV5DQK7_9ACTN</name>
<dbReference type="Proteomes" id="UP001585053">
    <property type="component" value="Unassembled WGS sequence"/>
</dbReference>
<gene>
    <name evidence="2" type="ORF">VSQ78_04000</name>
</gene>
<keyword evidence="3" id="KW-1185">Reference proteome</keyword>
<protein>
    <submittedName>
        <fullName evidence="2">Uncharacterized protein</fullName>
    </submittedName>
</protein>
<evidence type="ECO:0000313" key="3">
    <source>
        <dbReference type="Proteomes" id="UP001585053"/>
    </source>
</evidence>
<evidence type="ECO:0000313" key="2">
    <source>
        <dbReference type="EMBL" id="MFB8766853.1"/>
    </source>
</evidence>
<dbReference type="EMBL" id="JAYMRS010000001">
    <property type="protein sequence ID" value="MFB8766853.1"/>
    <property type="molecule type" value="Genomic_DNA"/>
</dbReference>
<organism evidence="2 3">
    <name type="scientific">Nocardiopsis alba</name>
    <dbReference type="NCBI Taxonomy" id="53437"/>
    <lineage>
        <taxon>Bacteria</taxon>
        <taxon>Bacillati</taxon>
        <taxon>Actinomycetota</taxon>
        <taxon>Actinomycetes</taxon>
        <taxon>Streptosporangiales</taxon>
        <taxon>Nocardiopsidaceae</taxon>
        <taxon>Nocardiopsis</taxon>
    </lineage>
</organism>
<keyword evidence="1" id="KW-0732">Signal</keyword>
<feature type="signal peptide" evidence="1">
    <location>
        <begin position="1"/>
        <end position="27"/>
    </location>
</feature>
<dbReference type="RefSeq" id="WP_014909876.1">
    <property type="nucleotide sequence ID" value="NZ_JAYMRS010000001.1"/>
</dbReference>
<proteinExistence type="predicted"/>
<accession>A0ABV5DQK7</accession>
<sequence>MVPVPTVVAVPLAACALVASTIAPAHAATEGALVWTMGATEQSVSGGSEVVVENPELGCAAVPDEVLSASERVSRFHNATDTVVHLIGVPCDPAREGGVPSDAFEGEYLVVAAGGVVGSGSALERAKSVIVGDPA</sequence>
<evidence type="ECO:0000256" key="1">
    <source>
        <dbReference type="SAM" id="SignalP"/>
    </source>
</evidence>
<feature type="chain" id="PRO_5045415478" evidence="1">
    <location>
        <begin position="28"/>
        <end position="135"/>
    </location>
</feature>
<comment type="caution">
    <text evidence="2">The sequence shown here is derived from an EMBL/GenBank/DDBJ whole genome shotgun (WGS) entry which is preliminary data.</text>
</comment>